<evidence type="ECO:0000313" key="1">
    <source>
        <dbReference type="EMBL" id="MBX35302.1"/>
    </source>
</evidence>
<organism evidence="1">
    <name type="scientific">Rhizophora mucronata</name>
    <name type="common">Asiatic mangrove</name>
    <dbReference type="NCBI Taxonomy" id="61149"/>
    <lineage>
        <taxon>Eukaryota</taxon>
        <taxon>Viridiplantae</taxon>
        <taxon>Streptophyta</taxon>
        <taxon>Embryophyta</taxon>
        <taxon>Tracheophyta</taxon>
        <taxon>Spermatophyta</taxon>
        <taxon>Magnoliopsida</taxon>
        <taxon>eudicotyledons</taxon>
        <taxon>Gunneridae</taxon>
        <taxon>Pentapetalae</taxon>
        <taxon>rosids</taxon>
        <taxon>fabids</taxon>
        <taxon>Malpighiales</taxon>
        <taxon>Rhizophoraceae</taxon>
        <taxon>Rhizophora</taxon>
    </lineage>
</organism>
<name>A0A2P2MYJ8_RHIMU</name>
<proteinExistence type="predicted"/>
<protein>
    <submittedName>
        <fullName evidence="1">Uncharacterized protein</fullName>
    </submittedName>
</protein>
<accession>A0A2P2MYJ8</accession>
<reference evidence="1" key="1">
    <citation type="submission" date="2018-02" db="EMBL/GenBank/DDBJ databases">
        <title>Rhizophora mucronata_Transcriptome.</title>
        <authorList>
            <person name="Meera S.P."/>
            <person name="Sreeshan A."/>
            <person name="Augustine A."/>
        </authorList>
    </citation>
    <scope>NUCLEOTIDE SEQUENCE</scope>
    <source>
        <tissue evidence="1">Leaf</tissue>
    </source>
</reference>
<sequence>MVGYFCTGYINIVSDRRQWKRKFC</sequence>
<dbReference type="EMBL" id="GGEC01054818">
    <property type="protein sequence ID" value="MBX35302.1"/>
    <property type="molecule type" value="Transcribed_RNA"/>
</dbReference>
<dbReference type="AlphaFoldDB" id="A0A2P2MYJ8"/>